<reference evidence="2" key="1">
    <citation type="journal article" date="2023" name="G3 (Bethesda)">
        <title>Whole genome assembly and annotation of the endangered Caribbean coral Acropora cervicornis.</title>
        <authorList>
            <person name="Selwyn J.D."/>
            <person name="Vollmer S.V."/>
        </authorList>
    </citation>
    <scope>NUCLEOTIDE SEQUENCE</scope>
    <source>
        <strain evidence="2">K2</strain>
    </source>
</reference>
<organism evidence="2 3">
    <name type="scientific">Acropora cervicornis</name>
    <name type="common">Staghorn coral</name>
    <dbReference type="NCBI Taxonomy" id="6130"/>
    <lineage>
        <taxon>Eukaryota</taxon>
        <taxon>Metazoa</taxon>
        <taxon>Cnidaria</taxon>
        <taxon>Anthozoa</taxon>
        <taxon>Hexacorallia</taxon>
        <taxon>Scleractinia</taxon>
        <taxon>Astrocoeniina</taxon>
        <taxon>Acroporidae</taxon>
        <taxon>Acropora</taxon>
    </lineage>
</organism>
<reference evidence="2" key="2">
    <citation type="journal article" date="2023" name="Science">
        <title>Genomic signatures of disease resistance in endangered staghorn corals.</title>
        <authorList>
            <person name="Vollmer S.V."/>
            <person name="Selwyn J.D."/>
            <person name="Despard B.A."/>
            <person name="Roesel C.L."/>
        </authorList>
    </citation>
    <scope>NUCLEOTIDE SEQUENCE</scope>
    <source>
        <strain evidence="2">K2</strain>
    </source>
</reference>
<name>A0AAD9QPI8_ACRCE</name>
<sequence length="105" mass="12200">MKPPAARGRPGTQPTQPRKYDGVGERSLHLDWRKPAQGISELKGSRSIMNESSLGRPQELLEDKHYDKEFFQCWVSQNEALHHSPLPQYRQLFIQLFSRRIVLTT</sequence>
<feature type="compositionally biased region" description="Basic and acidic residues" evidence="1">
    <location>
        <begin position="18"/>
        <end position="27"/>
    </location>
</feature>
<evidence type="ECO:0000313" key="3">
    <source>
        <dbReference type="Proteomes" id="UP001249851"/>
    </source>
</evidence>
<dbReference type="EMBL" id="JARQWQ010000021">
    <property type="protein sequence ID" value="KAK2565046.1"/>
    <property type="molecule type" value="Genomic_DNA"/>
</dbReference>
<proteinExistence type="predicted"/>
<feature type="region of interest" description="Disordered" evidence="1">
    <location>
        <begin position="1"/>
        <end position="27"/>
    </location>
</feature>
<protein>
    <submittedName>
        <fullName evidence="2">Uncharacterized protein</fullName>
    </submittedName>
</protein>
<gene>
    <name evidence="2" type="ORF">P5673_011766</name>
</gene>
<dbReference type="Proteomes" id="UP001249851">
    <property type="component" value="Unassembled WGS sequence"/>
</dbReference>
<accession>A0AAD9QPI8</accession>
<evidence type="ECO:0000313" key="2">
    <source>
        <dbReference type="EMBL" id="KAK2565046.1"/>
    </source>
</evidence>
<evidence type="ECO:0000256" key="1">
    <source>
        <dbReference type="SAM" id="MobiDB-lite"/>
    </source>
</evidence>
<keyword evidence="3" id="KW-1185">Reference proteome</keyword>
<comment type="caution">
    <text evidence="2">The sequence shown here is derived from an EMBL/GenBank/DDBJ whole genome shotgun (WGS) entry which is preliminary data.</text>
</comment>
<dbReference type="AlphaFoldDB" id="A0AAD9QPI8"/>